<dbReference type="EC" id="2.7.13.3" evidence="3"/>
<dbReference type="InterPro" id="IPR050640">
    <property type="entry name" value="Bact_2-comp_sensor_kinase"/>
</dbReference>
<evidence type="ECO:0000313" key="4">
    <source>
        <dbReference type="Proteomes" id="UP001597241"/>
    </source>
</evidence>
<comment type="caution">
    <text evidence="3">The sequence shown here is derived from an EMBL/GenBank/DDBJ whole genome shotgun (WGS) entry which is preliminary data.</text>
</comment>
<dbReference type="GO" id="GO:0004673">
    <property type="term" value="F:protein histidine kinase activity"/>
    <property type="evidence" value="ECO:0007669"/>
    <property type="project" value="UniProtKB-EC"/>
</dbReference>
<evidence type="ECO:0000259" key="2">
    <source>
        <dbReference type="Pfam" id="PF06580"/>
    </source>
</evidence>
<dbReference type="Pfam" id="PF06580">
    <property type="entry name" value="His_kinase"/>
    <property type="match status" value="1"/>
</dbReference>
<sequence>MTLNKVSGFLIFIIALAVSILMTLPRALSLFEIINYQGSEHVNASIADVLLRFIYLLGVSYLILQFNSNWWYQFKVNISLFLEIVITFILHIVFFFFFVRFFLFIYKLILGVNPNQSETGYIYFGYVIVFIILVFVAKILRYQVFRENDKLEKEILKQQSVQSELAALKSQINPHFLFNSLNSLSSLVRENKEAKTFVSKLSFLYRYILQSGEKDLVSLKEELKFLDSYTHLIKTRYRDNFSINIDIPNQFLEWELPVLTLQLLVENTVKHNEISVNKPLTVTIFIEKEYLIVENIINPKLTTIGSSGQGLSNIDKRCFLLKNKHILIETVNNKFVVKIPLD</sequence>
<reference evidence="4" key="1">
    <citation type="journal article" date="2019" name="Int. J. Syst. Evol. Microbiol.">
        <title>The Global Catalogue of Microorganisms (GCM) 10K type strain sequencing project: providing services to taxonomists for standard genome sequencing and annotation.</title>
        <authorList>
            <consortium name="The Broad Institute Genomics Platform"/>
            <consortium name="The Broad Institute Genome Sequencing Center for Infectious Disease"/>
            <person name="Wu L."/>
            <person name="Ma J."/>
        </authorList>
    </citation>
    <scope>NUCLEOTIDE SEQUENCE [LARGE SCALE GENOMIC DNA]</scope>
    <source>
        <strain evidence="4">CCUG 62221</strain>
    </source>
</reference>
<dbReference type="EMBL" id="JBHTMV010000001">
    <property type="protein sequence ID" value="MFD1292385.1"/>
    <property type="molecule type" value="Genomic_DNA"/>
</dbReference>
<dbReference type="PANTHER" id="PTHR34220">
    <property type="entry name" value="SENSOR HISTIDINE KINASE YPDA"/>
    <property type="match status" value="1"/>
</dbReference>
<protein>
    <submittedName>
        <fullName evidence="3">Sensor histidine kinase</fullName>
        <ecNumber evidence="3">2.7.13.3</ecNumber>
    </submittedName>
</protein>
<keyword evidence="3" id="KW-0808">Transferase</keyword>
<feature type="transmembrane region" description="Helical" evidence="1">
    <location>
        <begin position="53"/>
        <end position="72"/>
    </location>
</feature>
<evidence type="ECO:0000256" key="1">
    <source>
        <dbReference type="SAM" id="Phobius"/>
    </source>
</evidence>
<keyword evidence="4" id="KW-1185">Reference proteome</keyword>
<feature type="transmembrane region" description="Helical" evidence="1">
    <location>
        <begin position="84"/>
        <end position="109"/>
    </location>
</feature>
<dbReference type="Proteomes" id="UP001597241">
    <property type="component" value="Unassembled WGS sequence"/>
</dbReference>
<proteinExistence type="predicted"/>
<dbReference type="InterPro" id="IPR010559">
    <property type="entry name" value="Sig_transdc_His_kin_internal"/>
</dbReference>
<keyword evidence="1" id="KW-0812">Transmembrane</keyword>
<accession>A0ABW3WIZ8</accession>
<keyword evidence="1" id="KW-1133">Transmembrane helix</keyword>
<name>A0ABW3WIZ8_9FLAO</name>
<evidence type="ECO:0000313" key="3">
    <source>
        <dbReference type="EMBL" id="MFD1292385.1"/>
    </source>
</evidence>
<gene>
    <name evidence="3" type="ORF">ACFQ5N_00940</name>
</gene>
<organism evidence="3 4">
    <name type="scientific">Lutibacter holmesii</name>
    <dbReference type="NCBI Taxonomy" id="1137985"/>
    <lineage>
        <taxon>Bacteria</taxon>
        <taxon>Pseudomonadati</taxon>
        <taxon>Bacteroidota</taxon>
        <taxon>Flavobacteriia</taxon>
        <taxon>Flavobacteriales</taxon>
        <taxon>Flavobacteriaceae</taxon>
        <taxon>Lutibacter</taxon>
    </lineage>
</organism>
<dbReference type="RefSeq" id="WP_386806964.1">
    <property type="nucleotide sequence ID" value="NZ_JBHTMV010000001.1"/>
</dbReference>
<keyword evidence="3" id="KW-0418">Kinase</keyword>
<feature type="transmembrane region" description="Helical" evidence="1">
    <location>
        <begin position="121"/>
        <end position="140"/>
    </location>
</feature>
<feature type="domain" description="Signal transduction histidine kinase internal region" evidence="2">
    <location>
        <begin position="164"/>
        <end position="241"/>
    </location>
</feature>
<dbReference type="PANTHER" id="PTHR34220:SF7">
    <property type="entry name" value="SENSOR HISTIDINE KINASE YPDA"/>
    <property type="match status" value="1"/>
</dbReference>
<keyword evidence="1" id="KW-0472">Membrane</keyword>